<dbReference type="AlphaFoldDB" id="A0A286UJU1"/>
<feature type="compositionally biased region" description="Low complexity" evidence="1">
    <location>
        <begin position="549"/>
        <end position="569"/>
    </location>
</feature>
<feature type="compositionally biased region" description="Polar residues" evidence="1">
    <location>
        <begin position="814"/>
        <end position="829"/>
    </location>
</feature>
<keyword evidence="4" id="KW-1185">Reference proteome</keyword>
<feature type="compositionally biased region" description="Gly residues" evidence="1">
    <location>
        <begin position="462"/>
        <end position="499"/>
    </location>
</feature>
<dbReference type="Pfam" id="PF04818">
    <property type="entry name" value="CID"/>
    <property type="match status" value="1"/>
</dbReference>
<organism evidence="3 4">
    <name type="scientific">Pyrrhoderma noxium</name>
    <dbReference type="NCBI Taxonomy" id="2282107"/>
    <lineage>
        <taxon>Eukaryota</taxon>
        <taxon>Fungi</taxon>
        <taxon>Dikarya</taxon>
        <taxon>Basidiomycota</taxon>
        <taxon>Agaricomycotina</taxon>
        <taxon>Agaricomycetes</taxon>
        <taxon>Hymenochaetales</taxon>
        <taxon>Hymenochaetaceae</taxon>
        <taxon>Pyrrhoderma</taxon>
    </lineage>
</organism>
<feature type="compositionally biased region" description="Basic and acidic residues" evidence="1">
    <location>
        <begin position="532"/>
        <end position="547"/>
    </location>
</feature>
<gene>
    <name evidence="3" type="ORF">PNOK_0466900</name>
</gene>
<feature type="compositionally biased region" description="Basic and acidic residues" evidence="1">
    <location>
        <begin position="624"/>
        <end position="637"/>
    </location>
</feature>
<feature type="region of interest" description="Disordered" evidence="1">
    <location>
        <begin position="241"/>
        <end position="274"/>
    </location>
</feature>
<evidence type="ECO:0000259" key="2">
    <source>
        <dbReference type="PROSITE" id="PS51391"/>
    </source>
</evidence>
<accession>A0A286UJU1</accession>
<dbReference type="EMBL" id="NBII01000004">
    <property type="protein sequence ID" value="PAV19735.1"/>
    <property type="molecule type" value="Genomic_DNA"/>
</dbReference>
<comment type="caution">
    <text evidence="3">The sequence shown here is derived from an EMBL/GenBank/DDBJ whole genome shotgun (WGS) entry which is preliminary data.</text>
</comment>
<feature type="region of interest" description="Disordered" evidence="1">
    <location>
        <begin position="151"/>
        <end position="195"/>
    </location>
</feature>
<feature type="region of interest" description="Disordered" evidence="1">
    <location>
        <begin position="866"/>
        <end position="888"/>
    </location>
</feature>
<dbReference type="InterPro" id="IPR006569">
    <property type="entry name" value="CID_dom"/>
</dbReference>
<feature type="region of interest" description="Disordered" evidence="1">
    <location>
        <begin position="408"/>
        <end position="679"/>
    </location>
</feature>
<feature type="compositionally biased region" description="Low complexity" evidence="1">
    <location>
        <begin position="173"/>
        <end position="195"/>
    </location>
</feature>
<sequence>MVSLEEFETQLKEVVNGKRLSASKMEKLTETAMKLMERDTQLVSIMYRTHKVLPPSNKISSLYVFDALSRAAHHQAVKRGQVGDIKSKTGNCASFLLKVEGVLDGLFMDLVNNGTPEAKDKTRKILDIWTKANTFPSSVIARLGALGKVDGENDGDYNKELKQKQRQKLNVRSTTPPVHPLTHPSSSSSSQTQSSSSLASLSLLVGGSTSTSNSNSFSTNNTNANTVVGIGIGAGVGGGGGTGAMMKSTSDPRKQVTPPLKDGTPPSGSGTAISSVLPLQLPSMVASTSTPTPTPTPTATAESAQATLLALLASAAGSNQTTSNNGQVASPGGVPQNMGLGALGAMGTTGMGTTPTANQLSQLQIALLQQLAGAGANSSSTGSGVGVGGGSGIGGGAVGGNLFSPISGSPSPFSNSKYQGSGSGSGPGSGPGPSSYSNYHQAGYHADQPTTPSERRHSRFGGEMGGRQGQGQGQGQGPGQGQGYGGGKDGYGEGYGGGSNNNNNNNYQQQHHHRVMGDPRRGRGGFRGGGGGRDRDEYRGSYRDFDGRNSSANSSFGNNSNNNNSGSGNHQNWDRDRDRDRDGVFGNRRSRSGSPPPRRDGRSSFSPSVMSPRAGDRGGLIGKESGKDEFGRDLRPEDMEEEVEEKKGIRSPSLSSPKGNEDGGTSQSGGGMNPMTATNSAGAATATAIGASNEVVMGSGDVSGLDTFDFASFNPTDPGSWVELGNAFEITNGYLPSQEELMQLVMGQMMSVASTMGGMAPGGFTDMDGTNSNVLDQGQVREKGFAEDAYGSGLDTYAVDSSAAVGMEYANPQAQNSNAWASQDSLSSPQEDDQGKGTVPTITLCASLLQLAWGYWQLPVNEAHAKMDSASKRGNQLLRRRCRSDSQR</sequence>
<feature type="compositionally biased region" description="Gly residues" evidence="1">
    <location>
        <begin position="421"/>
        <end position="431"/>
    </location>
</feature>
<dbReference type="InterPro" id="IPR008942">
    <property type="entry name" value="ENTH_VHS"/>
</dbReference>
<dbReference type="InParanoid" id="A0A286UJU1"/>
<dbReference type="SMART" id="SM00582">
    <property type="entry name" value="RPR"/>
    <property type="match status" value="1"/>
</dbReference>
<dbReference type="Gene3D" id="1.25.40.90">
    <property type="match status" value="1"/>
</dbReference>
<dbReference type="PROSITE" id="PS51391">
    <property type="entry name" value="CID"/>
    <property type="match status" value="1"/>
</dbReference>
<evidence type="ECO:0000313" key="3">
    <source>
        <dbReference type="EMBL" id="PAV19735.1"/>
    </source>
</evidence>
<feature type="domain" description="CID" evidence="2">
    <location>
        <begin position="1"/>
        <end position="151"/>
    </location>
</feature>
<proteinExistence type="predicted"/>
<feature type="region of interest" description="Disordered" evidence="1">
    <location>
        <begin position="814"/>
        <end position="838"/>
    </location>
</feature>
<dbReference type="OrthoDB" id="79367at2759"/>
<dbReference type="STRING" id="2282107.A0A286UJU1"/>
<evidence type="ECO:0000256" key="1">
    <source>
        <dbReference type="SAM" id="MobiDB-lite"/>
    </source>
</evidence>
<reference evidence="3 4" key="1">
    <citation type="journal article" date="2017" name="Mol. Ecol.">
        <title>Comparative and population genomic landscape of Phellinus noxius: A hypervariable fungus causing root rot in trees.</title>
        <authorList>
            <person name="Chung C.L."/>
            <person name="Lee T.J."/>
            <person name="Akiba M."/>
            <person name="Lee H.H."/>
            <person name="Kuo T.H."/>
            <person name="Liu D."/>
            <person name="Ke H.M."/>
            <person name="Yokoi T."/>
            <person name="Roa M.B."/>
            <person name="Lu M.J."/>
            <person name="Chang Y.Y."/>
            <person name="Ann P.J."/>
            <person name="Tsai J.N."/>
            <person name="Chen C.Y."/>
            <person name="Tzean S.S."/>
            <person name="Ota Y."/>
            <person name="Hattori T."/>
            <person name="Sahashi N."/>
            <person name="Liou R.F."/>
            <person name="Kikuchi T."/>
            <person name="Tsai I.J."/>
        </authorList>
    </citation>
    <scope>NUCLEOTIDE SEQUENCE [LARGE SCALE GENOMIC DNA]</scope>
    <source>
        <strain evidence="3 4">FFPRI411160</strain>
    </source>
</reference>
<evidence type="ECO:0000313" key="4">
    <source>
        <dbReference type="Proteomes" id="UP000217199"/>
    </source>
</evidence>
<protein>
    <submittedName>
        <fullName evidence="3">Rna maturation rna-binding protein</fullName>
    </submittedName>
</protein>
<feature type="compositionally biased region" description="Low complexity" evidence="1">
    <location>
        <begin position="500"/>
        <end position="509"/>
    </location>
</feature>
<dbReference type="SUPFAM" id="SSF48464">
    <property type="entry name" value="ENTH/VHS domain"/>
    <property type="match status" value="1"/>
</dbReference>
<name>A0A286UJU1_9AGAM</name>
<dbReference type="Proteomes" id="UP000217199">
    <property type="component" value="Unassembled WGS sequence"/>
</dbReference>
<feature type="compositionally biased region" description="Basic and acidic residues" evidence="1">
    <location>
        <begin position="572"/>
        <end position="583"/>
    </location>
</feature>